<dbReference type="RefSeq" id="WP_282757071.1">
    <property type="nucleotide sequence ID" value="NZ_JASCTH010000002.1"/>
</dbReference>
<dbReference type="Proteomes" id="UP001241758">
    <property type="component" value="Unassembled WGS sequence"/>
</dbReference>
<protein>
    <submittedName>
        <fullName evidence="1">DUF952 domain-containing protein</fullName>
    </submittedName>
</protein>
<dbReference type="InterPro" id="IPR009297">
    <property type="entry name" value="DUF952"/>
</dbReference>
<dbReference type="Pfam" id="PF06108">
    <property type="entry name" value="DUF952"/>
    <property type="match status" value="1"/>
</dbReference>
<dbReference type="Gene3D" id="3.20.170.20">
    <property type="entry name" value="Protein of unknown function DUF952"/>
    <property type="match status" value="1"/>
</dbReference>
<dbReference type="SUPFAM" id="SSF56399">
    <property type="entry name" value="ADP-ribosylation"/>
    <property type="match status" value="1"/>
</dbReference>
<evidence type="ECO:0000313" key="2">
    <source>
        <dbReference type="Proteomes" id="UP001241758"/>
    </source>
</evidence>
<evidence type="ECO:0000313" key="1">
    <source>
        <dbReference type="EMBL" id="MDI6097678.1"/>
    </source>
</evidence>
<dbReference type="PANTHER" id="PTHR34129:SF1">
    <property type="entry name" value="DUF952 DOMAIN-CONTAINING PROTEIN"/>
    <property type="match status" value="1"/>
</dbReference>
<keyword evidence="2" id="KW-1185">Reference proteome</keyword>
<dbReference type="PANTHER" id="PTHR34129">
    <property type="entry name" value="BLR1139 PROTEIN"/>
    <property type="match status" value="1"/>
</dbReference>
<accession>A0ABT6WD67</accession>
<proteinExistence type="predicted"/>
<comment type="caution">
    <text evidence="1">The sequence shown here is derived from an EMBL/GenBank/DDBJ whole genome shotgun (WGS) entry which is preliminary data.</text>
</comment>
<dbReference type="EMBL" id="JASCTH010000002">
    <property type="protein sequence ID" value="MDI6097678.1"/>
    <property type="molecule type" value="Genomic_DNA"/>
</dbReference>
<gene>
    <name evidence="1" type="ORF">QLQ12_03555</name>
</gene>
<organism evidence="1 2">
    <name type="scientific">Actinoplanes sandaracinus</name>
    <dbReference type="NCBI Taxonomy" id="3045177"/>
    <lineage>
        <taxon>Bacteria</taxon>
        <taxon>Bacillati</taxon>
        <taxon>Actinomycetota</taxon>
        <taxon>Actinomycetes</taxon>
        <taxon>Micromonosporales</taxon>
        <taxon>Micromonosporaceae</taxon>
        <taxon>Actinoplanes</taxon>
    </lineage>
</organism>
<sequence length="110" mass="12413">MILHICPRDAWATIVADGFLEADGFIHCSPADWVHVVANRVFRGRDDLVLLEIDETGLPVVWEDGDPPEPDGRQFPHLYGRLPVSAVVAVHDYPPREDGSFPEWGRTRQQ</sequence>
<reference evidence="1 2" key="1">
    <citation type="submission" date="2023-05" db="EMBL/GenBank/DDBJ databases">
        <title>Actinoplanes sp. NEAU-A12 genome sequencing.</title>
        <authorList>
            <person name="Wang Z.-S."/>
        </authorList>
    </citation>
    <scope>NUCLEOTIDE SEQUENCE [LARGE SCALE GENOMIC DNA]</scope>
    <source>
        <strain evidence="1 2">NEAU-A12</strain>
    </source>
</reference>
<name>A0ABT6WD67_9ACTN</name>